<sequence>MTAVTEEVLMEIVKSIVETVHPVKVILFGSYARGQATPDSDLDFLVVEQEPFGPGRSRTKRIGNIYRGLPPYLIPIDVGLYSKDEFDRWKDGINHVIARAYREGRVVYERG</sequence>
<dbReference type="RefSeq" id="WP_218250717.1">
    <property type="nucleotide sequence ID" value="NZ_JABXWD010000006.1"/>
</dbReference>
<dbReference type="PANTHER" id="PTHR33933:SF1">
    <property type="entry name" value="PROTEIN ADENYLYLTRANSFERASE MNTA-RELATED"/>
    <property type="match status" value="1"/>
</dbReference>
<keyword evidence="3" id="KW-1185">Reference proteome</keyword>
<dbReference type="SUPFAM" id="SSF81301">
    <property type="entry name" value="Nucleotidyltransferase"/>
    <property type="match status" value="1"/>
</dbReference>
<name>A0ABS6RTZ4_9BACT</name>
<dbReference type="InterPro" id="IPR043519">
    <property type="entry name" value="NT_sf"/>
</dbReference>
<organism evidence="2 3">
    <name type="scientific">Candidatus Magnetobacterium casense</name>
    <dbReference type="NCBI Taxonomy" id="1455061"/>
    <lineage>
        <taxon>Bacteria</taxon>
        <taxon>Pseudomonadati</taxon>
        <taxon>Nitrospirota</taxon>
        <taxon>Thermodesulfovibrionia</taxon>
        <taxon>Thermodesulfovibrionales</taxon>
        <taxon>Candidatus Magnetobacteriaceae</taxon>
        <taxon>Candidatus Magnetobacterium</taxon>
    </lineage>
</organism>
<dbReference type="Proteomes" id="UP001196980">
    <property type="component" value="Unassembled WGS sequence"/>
</dbReference>
<proteinExistence type="predicted"/>
<accession>A0ABS6RTZ4</accession>
<dbReference type="EMBL" id="JABXWD010000006">
    <property type="protein sequence ID" value="MBV6340096.1"/>
    <property type="molecule type" value="Genomic_DNA"/>
</dbReference>
<dbReference type="Pfam" id="PF01909">
    <property type="entry name" value="NTP_transf_2"/>
    <property type="match status" value="1"/>
</dbReference>
<gene>
    <name evidence="2" type="ORF">HWQ67_00715</name>
</gene>
<dbReference type="InterPro" id="IPR052548">
    <property type="entry name" value="Type_VII_TA_antitoxin"/>
</dbReference>
<protein>
    <submittedName>
        <fullName evidence="2">Nucleotidyltransferase domain-containing protein</fullName>
    </submittedName>
</protein>
<dbReference type="PANTHER" id="PTHR33933">
    <property type="entry name" value="NUCLEOTIDYLTRANSFERASE"/>
    <property type="match status" value="1"/>
</dbReference>
<dbReference type="Gene3D" id="3.30.460.10">
    <property type="entry name" value="Beta Polymerase, domain 2"/>
    <property type="match status" value="1"/>
</dbReference>
<feature type="domain" description="Polymerase nucleotidyl transferase" evidence="1">
    <location>
        <begin position="10"/>
        <end position="86"/>
    </location>
</feature>
<evidence type="ECO:0000259" key="1">
    <source>
        <dbReference type="Pfam" id="PF01909"/>
    </source>
</evidence>
<evidence type="ECO:0000313" key="2">
    <source>
        <dbReference type="EMBL" id="MBV6340096.1"/>
    </source>
</evidence>
<dbReference type="CDD" id="cd05403">
    <property type="entry name" value="NT_KNTase_like"/>
    <property type="match status" value="1"/>
</dbReference>
<reference evidence="2 3" key="1">
    <citation type="journal article" date="2020" name="J Geophys Res Biogeosci">
        <title>Magnetotaxis as an Adaptation to Enable Bacterial Shuttling of Microbial Sulfur and Sulfur Cycling Across Aquatic Oxic#Anoxic Interfaces.</title>
        <authorList>
            <person name="Li J."/>
            <person name="Liu P."/>
            <person name="Wang J."/>
            <person name="Roberts A.P."/>
            <person name="Pan Y."/>
        </authorList>
    </citation>
    <scope>NUCLEOTIDE SEQUENCE [LARGE SCALE GENOMIC DNA]</scope>
    <source>
        <strain evidence="2 3">MYR-1_YQ</strain>
    </source>
</reference>
<dbReference type="InterPro" id="IPR002934">
    <property type="entry name" value="Polymerase_NTP_transf_dom"/>
</dbReference>
<comment type="caution">
    <text evidence="2">The sequence shown here is derived from an EMBL/GenBank/DDBJ whole genome shotgun (WGS) entry which is preliminary data.</text>
</comment>
<evidence type="ECO:0000313" key="3">
    <source>
        <dbReference type="Proteomes" id="UP001196980"/>
    </source>
</evidence>